<sequence>MCRFVFIFAFQTRNKTVHSENECVLMLLHLEGMTCNFLKSSVARLKMPHAPLVENRCNAKRLYENVGNTGVLNSFFVNNVQGYTAYSNAFYNTLRILRF</sequence>
<evidence type="ECO:0000313" key="1">
    <source>
        <dbReference type="EMBL" id="CAK8676239.1"/>
    </source>
</evidence>
<evidence type="ECO:0008006" key="3">
    <source>
        <dbReference type="Google" id="ProtNLM"/>
    </source>
</evidence>
<dbReference type="EMBL" id="CAWYQH010000024">
    <property type="protein sequence ID" value="CAK8676239.1"/>
    <property type="molecule type" value="Genomic_DNA"/>
</dbReference>
<dbReference type="Proteomes" id="UP001642483">
    <property type="component" value="Unassembled WGS sequence"/>
</dbReference>
<proteinExistence type="predicted"/>
<accession>A0ABP0F954</accession>
<organism evidence="1 2">
    <name type="scientific">Clavelina lepadiformis</name>
    <name type="common">Light-bulb sea squirt</name>
    <name type="synonym">Ascidia lepadiformis</name>
    <dbReference type="NCBI Taxonomy" id="159417"/>
    <lineage>
        <taxon>Eukaryota</taxon>
        <taxon>Metazoa</taxon>
        <taxon>Chordata</taxon>
        <taxon>Tunicata</taxon>
        <taxon>Ascidiacea</taxon>
        <taxon>Aplousobranchia</taxon>
        <taxon>Clavelinidae</taxon>
        <taxon>Clavelina</taxon>
    </lineage>
</organism>
<protein>
    <recommendedName>
        <fullName evidence="3">Secreted protein</fullName>
    </recommendedName>
</protein>
<name>A0ABP0F954_CLALP</name>
<reference evidence="1 2" key="1">
    <citation type="submission" date="2024-02" db="EMBL/GenBank/DDBJ databases">
        <authorList>
            <person name="Daric V."/>
            <person name="Darras S."/>
        </authorList>
    </citation>
    <scope>NUCLEOTIDE SEQUENCE [LARGE SCALE GENOMIC DNA]</scope>
</reference>
<gene>
    <name evidence="1" type="ORF">CVLEPA_LOCUS5707</name>
</gene>
<comment type="caution">
    <text evidence="1">The sequence shown here is derived from an EMBL/GenBank/DDBJ whole genome shotgun (WGS) entry which is preliminary data.</text>
</comment>
<keyword evidence="2" id="KW-1185">Reference proteome</keyword>
<evidence type="ECO:0000313" key="2">
    <source>
        <dbReference type="Proteomes" id="UP001642483"/>
    </source>
</evidence>